<protein>
    <submittedName>
        <fullName evidence="1">Uncharacterized protein</fullName>
    </submittedName>
</protein>
<comment type="caution">
    <text evidence="1">The sequence shown here is derived from an EMBL/GenBank/DDBJ whole genome shotgun (WGS) entry which is preliminary data.</text>
</comment>
<dbReference type="Proteomes" id="UP001152888">
    <property type="component" value="Unassembled WGS sequence"/>
</dbReference>
<proteinExistence type="predicted"/>
<name>A0A9P0LUG8_ACAOB</name>
<keyword evidence="2" id="KW-1185">Reference proteome</keyword>
<reference evidence="1" key="1">
    <citation type="submission" date="2022-03" db="EMBL/GenBank/DDBJ databases">
        <authorList>
            <person name="Sayadi A."/>
        </authorList>
    </citation>
    <scope>NUCLEOTIDE SEQUENCE</scope>
</reference>
<gene>
    <name evidence="1" type="ORF">ACAOBT_LOCUS26018</name>
</gene>
<sequence length="77" mass="8557">MKKNGANCYYNSSSIPIMRIQAASQNLHTCSKLKLTSVENMSTTSRSCGASQNPFREKAYMTAISPSFSRSRTISRE</sequence>
<accession>A0A9P0LUG8</accession>
<evidence type="ECO:0000313" key="2">
    <source>
        <dbReference type="Proteomes" id="UP001152888"/>
    </source>
</evidence>
<organism evidence="1 2">
    <name type="scientific">Acanthoscelides obtectus</name>
    <name type="common">Bean weevil</name>
    <name type="synonym">Bruchus obtectus</name>
    <dbReference type="NCBI Taxonomy" id="200917"/>
    <lineage>
        <taxon>Eukaryota</taxon>
        <taxon>Metazoa</taxon>
        <taxon>Ecdysozoa</taxon>
        <taxon>Arthropoda</taxon>
        <taxon>Hexapoda</taxon>
        <taxon>Insecta</taxon>
        <taxon>Pterygota</taxon>
        <taxon>Neoptera</taxon>
        <taxon>Endopterygota</taxon>
        <taxon>Coleoptera</taxon>
        <taxon>Polyphaga</taxon>
        <taxon>Cucujiformia</taxon>
        <taxon>Chrysomeloidea</taxon>
        <taxon>Chrysomelidae</taxon>
        <taxon>Bruchinae</taxon>
        <taxon>Bruchini</taxon>
        <taxon>Acanthoscelides</taxon>
    </lineage>
</organism>
<dbReference type="AlphaFoldDB" id="A0A9P0LUG8"/>
<dbReference type="EMBL" id="CAKOFQ010007438">
    <property type="protein sequence ID" value="CAH2001140.1"/>
    <property type="molecule type" value="Genomic_DNA"/>
</dbReference>
<evidence type="ECO:0000313" key="1">
    <source>
        <dbReference type="EMBL" id="CAH2001140.1"/>
    </source>
</evidence>